<dbReference type="AlphaFoldDB" id="A0A0F9A8T4"/>
<organism evidence="3">
    <name type="scientific">marine sediment metagenome</name>
    <dbReference type="NCBI Taxonomy" id="412755"/>
    <lineage>
        <taxon>unclassified sequences</taxon>
        <taxon>metagenomes</taxon>
        <taxon>ecological metagenomes</taxon>
    </lineage>
</organism>
<dbReference type="EMBL" id="LAZR01056096">
    <property type="protein sequence ID" value="KKK74914.1"/>
    <property type="molecule type" value="Genomic_DNA"/>
</dbReference>
<feature type="transmembrane region" description="Helical" evidence="2">
    <location>
        <begin position="20"/>
        <end position="40"/>
    </location>
</feature>
<keyword evidence="2" id="KW-0472">Membrane</keyword>
<sequence>MRRREQNPGSGYNLLKQVSVFVAIVGVALLLSHLVGQFTVGSAPLASLIGGAACLVLGLLFTMLSVICAKLSRMEHRLSDSTASNEPTEQDQAERESGASGHTVGHEVAKPAGRGDP</sequence>
<feature type="transmembrane region" description="Helical" evidence="2">
    <location>
        <begin position="46"/>
        <end position="69"/>
    </location>
</feature>
<feature type="region of interest" description="Disordered" evidence="1">
    <location>
        <begin position="78"/>
        <end position="117"/>
    </location>
</feature>
<proteinExistence type="predicted"/>
<name>A0A0F9A8T4_9ZZZZ</name>
<evidence type="ECO:0000313" key="3">
    <source>
        <dbReference type="EMBL" id="KKK74914.1"/>
    </source>
</evidence>
<keyword evidence="2" id="KW-1133">Transmembrane helix</keyword>
<evidence type="ECO:0000256" key="1">
    <source>
        <dbReference type="SAM" id="MobiDB-lite"/>
    </source>
</evidence>
<evidence type="ECO:0000256" key="2">
    <source>
        <dbReference type="SAM" id="Phobius"/>
    </source>
</evidence>
<feature type="compositionally biased region" description="Basic and acidic residues" evidence="1">
    <location>
        <begin position="104"/>
        <end position="117"/>
    </location>
</feature>
<protein>
    <submittedName>
        <fullName evidence="3">Uncharacterized protein</fullName>
    </submittedName>
</protein>
<comment type="caution">
    <text evidence="3">The sequence shown here is derived from an EMBL/GenBank/DDBJ whole genome shotgun (WGS) entry which is preliminary data.</text>
</comment>
<gene>
    <name evidence="3" type="ORF">LCGC14_2878990</name>
</gene>
<reference evidence="3" key="1">
    <citation type="journal article" date="2015" name="Nature">
        <title>Complex archaea that bridge the gap between prokaryotes and eukaryotes.</title>
        <authorList>
            <person name="Spang A."/>
            <person name="Saw J.H."/>
            <person name="Jorgensen S.L."/>
            <person name="Zaremba-Niedzwiedzka K."/>
            <person name="Martijn J."/>
            <person name="Lind A.E."/>
            <person name="van Eijk R."/>
            <person name="Schleper C."/>
            <person name="Guy L."/>
            <person name="Ettema T.J."/>
        </authorList>
    </citation>
    <scope>NUCLEOTIDE SEQUENCE</scope>
</reference>
<keyword evidence="2" id="KW-0812">Transmembrane</keyword>
<accession>A0A0F9A8T4</accession>